<dbReference type="EMBL" id="AKHW03004113">
    <property type="protein sequence ID" value="KYO30919.1"/>
    <property type="molecule type" value="Genomic_DNA"/>
</dbReference>
<name>A0A151N2R3_ALLMI</name>
<evidence type="ECO:0000256" key="1">
    <source>
        <dbReference type="SAM" id="MobiDB-lite"/>
    </source>
</evidence>
<gene>
    <name evidence="2" type="ORF">Y1Q_0016321</name>
</gene>
<feature type="region of interest" description="Disordered" evidence="1">
    <location>
        <begin position="123"/>
        <end position="142"/>
    </location>
</feature>
<reference evidence="2 3" key="1">
    <citation type="journal article" date="2012" name="Genome Biol.">
        <title>Sequencing three crocodilian genomes to illuminate the evolution of archosaurs and amniotes.</title>
        <authorList>
            <person name="St John J.A."/>
            <person name="Braun E.L."/>
            <person name="Isberg S.R."/>
            <person name="Miles L.G."/>
            <person name="Chong A.Y."/>
            <person name="Gongora J."/>
            <person name="Dalzell P."/>
            <person name="Moran C."/>
            <person name="Bed'hom B."/>
            <person name="Abzhanov A."/>
            <person name="Burgess S.C."/>
            <person name="Cooksey A.M."/>
            <person name="Castoe T.A."/>
            <person name="Crawford N.G."/>
            <person name="Densmore L.D."/>
            <person name="Drew J.C."/>
            <person name="Edwards S.V."/>
            <person name="Faircloth B.C."/>
            <person name="Fujita M.K."/>
            <person name="Greenwold M.J."/>
            <person name="Hoffmann F.G."/>
            <person name="Howard J.M."/>
            <person name="Iguchi T."/>
            <person name="Janes D.E."/>
            <person name="Khan S.Y."/>
            <person name="Kohno S."/>
            <person name="de Koning A.J."/>
            <person name="Lance S.L."/>
            <person name="McCarthy F.M."/>
            <person name="McCormack J.E."/>
            <person name="Merchant M.E."/>
            <person name="Peterson D.G."/>
            <person name="Pollock D.D."/>
            <person name="Pourmand N."/>
            <person name="Raney B.J."/>
            <person name="Roessler K.A."/>
            <person name="Sanford J.R."/>
            <person name="Sawyer R.H."/>
            <person name="Schmidt C.J."/>
            <person name="Triplett E.W."/>
            <person name="Tuberville T.D."/>
            <person name="Venegas-Anaya M."/>
            <person name="Howard J.T."/>
            <person name="Jarvis E.D."/>
            <person name="Guillette L.J.Jr."/>
            <person name="Glenn T.C."/>
            <person name="Green R.E."/>
            <person name="Ray D.A."/>
        </authorList>
    </citation>
    <scope>NUCLEOTIDE SEQUENCE [LARGE SCALE GENOMIC DNA]</scope>
    <source>
        <strain evidence="2">KSC_2009_1</strain>
    </source>
</reference>
<organism evidence="2 3">
    <name type="scientific">Alligator mississippiensis</name>
    <name type="common">American alligator</name>
    <dbReference type="NCBI Taxonomy" id="8496"/>
    <lineage>
        <taxon>Eukaryota</taxon>
        <taxon>Metazoa</taxon>
        <taxon>Chordata</taxon>
        <taxon>Craniata</taxon>
        <taxon>Vertebrata</taxon>
        <taxon>Euteleostomi</taxon>
        <taxon>Archelosauria</taxon>
        <taxon>Archosauria</taxon>
        <taxon>Crocodylia</taxon>
        <taxon>Alligatoridae</taxon>
        <taxon>Alligatorinae</taxon>
        <taxon>Alligator</taxon>
    </lineage>
</organism>
<accession>A0A151N2R3</accession>
<dbReference type="Proteomes" id="UP000050525">
    <property type="component" value="Unassembled WGS sequence"/>
</dbReference>
<evidence type="ECO:0000313" key="3">
    <source>
        <dbReference type="Proteomes" id="UP000050525"/>
    </source>
</evidence>
<evidence type="ECO:0000313" key="2">
    <source>
        <dbReference type="EMBL" id="KYO30919.1"/>
    </source>
</evidence>
<proteinExistence type="predicted"/>
<keyword evidence="3" id="KW-1185">Reference proteome</keyword>
<comment type="caution">
    <text evidence="2">The sequence shown here is derived from an EMBL/GenBank/DDBJ whole genome shotgun (WGS) entry which is preliminary data.</text>
</comment>
<protein>
    <submittedName>
        <fullName evidence="2">Uncharacterized protein</fullName>
    </submittedName>
</protein>
<sequence length="142" mass="15923">MQMKPKSCVWSQRAGKSSQGVQILTSDPPETRDAPWLTWRRPWAGLVLQGDRQSCSHAKLLPECKYRLQLRLRVAGMGYLDRTRLAGAQGLSPRRRGDTQGTWRPTWGAILLTLLLPARDPQPSSSDVFHPPAYSTCTSRPV</sequence>
<dbReference type="AlphaFoldDB" id="A0A151N2R3"/>